<organism evidence="2 3">
    <name type="scientific">Periconia macrospinosa</name>
    <dbReference type="NCBI Taxonomy" id="97972"/>
    <lineage>
        <taxon>Eukaryota</taxon>
        <taxon>Fungi</taxon>
        <taxon>Dikarya</taxon>
        <taxon>Ascomycota</taxon>
        <taxon>Pezizomycotina</taxon>
        <taxon>Dothideomycetes</taxon>
        <taxon>Pleosporomycetidae</taxon>
        <taxon>Pleosporales</taxon>
        <taxon>Massarineae</taxon>
        <taxon>Periconiaceae</taxon>
        <taxon>Periconia</taxon>
    </lineage>
</organism>
<feature type="signal peptide" evidence="1">
    <location>
        <begin position="1"/>
        <end position="19"/>
    </location>
</feature>
<dbReference type="OrthoDB" id="3598923at2759"/>
<dbReference type="AlphaFoldDB" id="A0A2V1DU31"/>
<evidence type="ECO:0000313" key="2">
    <source>
        <dbReference type="EMBL" id="PVI00755.1"/>
    </source>
</evidence>
<evidence type="ECO:0000313" key="3">
    <source>
        <dbReference type="Proteomes" id="UP000244855"/>
    </source>
</evidence>
<feature type="chain" id="PRO_5016152108" evidence="1">
    <location>
        <begin position="20"/>
        <end position="116"/>
    </location>
</feature>
<name>A0A2V1DU31_9PLEO</name>
<sequence>MHFATPLFLLAAAASTASGYVVQVFTEGGCTGASQEFNVWDNTCHTTGQTVGFRSLRVKAYGAGRQRAGFFQSATGCNALAGTWIDYWADGGSDVFKKDRCIDIGFSASSFGSRSA</sequence>
<accession>A0A2V1DU31</accession>
<dbReference type="Proteomes" id="UP000244855">
    <property type="component" value="Unassembled WGS sequence"/>
</dbReference>
<protein>
    <submittedName>
        <fullName evidence="2">Uncharacterized protein</fullName>
    </submittedName>
</protein>
<keyword evidence="1" id="KW-0732">Signal</keyword>
<keyword evidence="3" id="KW-1185">Reference proteome</keyword>
<evidence type="ECO:0000256" key="1">
    <source>
        <dbReference type="SAM" id="SignalP"/>
    </source>
</evidence>
<reference evidence="2 3" key="1">
    <citation type="journal article" date="2018" name="Sci. Rep.">
        <title>Comparative genomics provides insights into the lifestyle and reveals functional heterogeneity of dark septate endophytic fungi.</title>
        <authorList>
            <person name="Knapp D.G."/>
            <person name="Nemeth J.B."/>
            <person name="Barry K."/>
            <person name="Hainaut M."/>
            <person name="Henrissat B."/>
            <person name="Johnson J."/>
            <person name="Kuo A."/>
            <person name="Lim J.H.P."/>
            <person name="Lipzen A."/>
            <person name="Nolan M."/>
            <person name="Ohm R.A."/>
            <person name="Tamas L."/>
            <person name="Grigoriev I.V."/>
            <person name="Spatafora J.W."/>
            <person name="Nagy L.G."/>
            <person name="Kovacs G.M."/>
        </authorList>
    </citation>
    <scope>NUCLEOTIDE SEQUENCE [LARGE SCALE GENOMIC DNA]</scope>
    <source>
        <strain evidence="2 3">DSE2036</strain>
    </source>
</reference>
<dbReference type="EMBL" id="KZ805368">
    <property type="protein sequence ID" value="PVI00755.1"/>
    <property type="molecule type" value="Genomic_DNA"/>
</dbReference>
<gene>
    <name evidence="2" type="ORF">DM02DRAFT_728340</name>
</gene>
<proteinExistence type="predicted"/>